<dbReference type="AlphaFoldDB" id="A0A0A9DZJ7"/>
<accession>A0A0A9DZJ7</accession>
<dbReference type="EMBL" id="GBRH01205782">
    <property type="protein sequence ID" value="JAD92113.1"/>
    <property type="molecule type" value="Transcribed_RNA"/>
</dbReference>
<reference evidence="1" key="2">
    <citation type="journal article" date="2015" name="Data Brief">
        <title>Shoot transcriptome of the giant reed, Arundo donax.</title>
        <authorList>
            <person name="Barrero R.A."/>
            <person name="Guerrero F.D."/>
            <person name="Moolhuijzen P."/>
            <person name="Goolsby J.A."/>
            <person name="Tidwell J."/>
            <person name="Bellgard S.E."/>
            <person name="Bellgard M.I."/>
        </authorList>
    </citation>
    <scope>NUCLEOTIDE SEQUENCE</scope>
    <source>
        <tissue evidence="1">Shoot tissue taken approximately 20 cm above the soil surface</tissue>
    </source>
</reference>
<evidence type="ECO:0000313" key="1">
    <source>
        <dbReference type="EMBL" id="JAD92113.1"/>
    </source>
</evidence>
<protein>
    <submittedName>
        <fullName evidence="1">Uncharacterized protein</fullName>
    </submittedName>
</protein>
<proteinExistence type="predicted"/>
<name>A0A0A9DZJ7_ARUDO</name>
<organism evidence="1">
    <name type="scientific">Arundo donax</name>
    <name type="common">Giant reed</name>
    <name type="synonym">Donax arundinaceus</name>
    <dbReference type="NCBI Taxonomy" id="35708"/>
    <lineage>
        <taxon>Eukaryota</taxon>
        <taxon>Viridiplantae</taxon>
        <taxon>Streptophyta</taxon>
        <taxon>Embryophyta</taxon>
        <taxon>Tracheophyta</taxon>
        <taxon>Spermatophyta</taxon>
        <taxon>Magnoliopsida</taxon>
        <taxon>Liliopsida</taxon>
        <taxon>Poales</taxon>
        <taxon>Poaceae</taxon>
        <taxon>PACMAD clade</taxon>
        <taxon>Arundinoideae</taxon>
        <taxon>Arundineae</taxon>
        <taxon>Arundo</taxon>
    </lineage>
</organism>
<sequence length="56" mass="6438">MILPKPLVVRQIHLQLQLKNHVLIVDRQQPGVAVEMLLLLPYPSRGLHFSLMSLEN</sequence>
<reference evidence="1" key="1">
    <citation type="submission" date="2014-09" db="EMBL/GenBank/DDBJ databases">
        <authorList>
            <person name="Magalhaes I.L.F."/>
            <person name="Oliveira U."/>
            <person name="Santos F.R."/>
            <person name="Vidigal T.H.D.A."/>
            <person name="Brescovit A.D."/>
            <person name="Santos A.J."/>
        </authorList>
    </citation>
    <scope>NUCLEOTIDE SEQUENCE</scope>
    <source>
        <tissue evidence="1">Shoot tissue taken approximately 20 cm above the soil surface</tissue>
    </source>
</reference>